<dbReference type="AlphaFoldDB" id="A0A4Y2IAI0"/>
<evidence type="ECO:0000313" key="2">
    <source>
        <dbReference type="Proteomes" id="UP000499080"/>
    </source>
</evidence>
<keyword evidence="2" id="KW-1185">Reference proteome</keyword>
<name>A0A4Y2IAI0_ARAVE</name>
<sequence length="112" mass="12478">MCSYQYAICKPQIKLTLDNNKRMNYSAQPTHADNLNAQPPRQLIGNCDSRILALITSGSCEDPQTEVRSVNGQEQLNPHHYYIPPRSETLLIYTAGSHPHICGAPLNGNDIM</sequence>
<protein>
    <submittedName>
        <fullName evidence="1">Uncharacterized protein</fullName>
    </submittedName>
</protein>
<gene>
    <name evidence="1" type="ORF">AVEN_50316_1</name>
</gene>
<dbReference type="Proteomes" id="UP000499080">
    <property type="component" value="Unassembled WGS sequence"/>
</dbReference>
<organism evidence="1 2">
    <name type="scientific">Araneus ventricosus</name>
    <name type="common">Orbweaver spider</name>
    <name type="synonym">Epeira ventricosa</name>
    <dbReference type="NCBI Taxonomy" id="182803"/>
    <lineage>
        <taxon>Eukaryota</taxon>
        <taxon>Metazoa</taxon>
        <taxon>Ecdysozoa</taxon>
        <taxon>Arthropoda</taxon>
        <taxon>Chelicerata</taxon>
        <taxon>Arachnida</taxon>
        <taxon>Araneae</taxon>
        <taxon>Araneomorphae</taxon>
        <taxon>Entelegynae</taxon>
        <taxon>Araneoidea</taxon>
        <taxon>Araneidae</taxon>
        <taxon>Araneus</taxon>
    </lineage>
</organism>
<evidence type="ECO:0000313" key="1">
    <source>
        <dbReference type="EMBL" id="GBM74737.1"/>
    </source>
</evidence>
<proteinExistence type="predicted"/>
<dbReference type="EMBL" id="BGPR01002512">
    <property type="protein sequence ID" value="GBM74737.1"/>
    <property type="molecule type" value="Genomic_DNA"/>
</dbReference>
<comment type="caution">
    <text evidence="1">The sequence shown here is derived from an EMBL/GenBank/DDBJ whole genome shotgun (WGS) entry which is preliminary data.</text>
</comment>
<accession>A0A4Y2IAI0</accession>
<reference evidence="1 2" key="1">
    <citation type="journal article" date="2019" name="Sci. Rep.">
        <title>Orb-weaving spider Araneus ventricosus genome elucidates the spidroin gene catalogue.</title>
        <authorList>
            <person name="Kono N."/>
            <person name="Nakamura H."/>
            <person name="Ohtoshi R."/>
            <person name="Moran D.A.P."/>
            <person name="Shinohara A."/>
            <person name="Yoshida Y."/>
            <person name="Fujiwara M."/>
            <person name="Mori M."/>
            <person name="Tomita M."/>
            <person name="Arakawa K."/>
        </authorList>
    </citation>
    <scope>NUCLEOTIDE SEQUENCE [LARGE SCALE GENOMIC DNA]</scope>
</reference>